<feature type="domain" description="Glycosyl transferase family 1" evidence="2">
    <location>
        <begin position="237"/>
        <end position="346"/>
    </location>
</feature>
<dbReference type="CDD" id="cd03801">
    <property type="entry name" value="GT4_PimA-like"/>
    <property type="match status" value="1"/>
</dbReference>
<dbReference type="SUPFAM" id="SSF53756">
    <property type="entry name" value="UDP-Glycosyltransferase/glycogen phosphorylase"/>
    <property type="match status" value="1"/>
</dbReference>
<gene>
    <name evidence="3" type="ORF">HFV08_23250</name>
</gene>
<comment type="caution">
    <text evidence="3">The sequence shown here is derived from an EMBL/GenBank/DDBJ whole genome shotgun (WGS) entry which is preliminary data.</text>
</comment>
<evidence type="ECO:0000313" key="3">
    <source>
        <dbReference type="EMBL" id="NKI44108.1"/>
    </source>
</evidence>
<dbReference type="EMBL" id="JAAWWP010000016">
    <property type="protein sequence ID" value="NKI44108.1"/>
    <property type="molecule type" value="Genomic_DNA"/>
</dbReference>
<evidence type="ECO:0000313" key="4">
    <source>
        <dbReference type="Proteomes" id="UP000772196"/>
    </source>
</evidence>
<name>A0ABX1H7S7_9ACTN</name>
<proteinExistence type="predicted"/>
<evidence type="ECO:0000256" key="1">
    <source>
        <dbReference type="ARBA" id="ARBA00022679"/>
    </source>
</evidence>
<dbReference type="Pfam" id="PF00534">
    <property type="entry name" value="Glycos_transf_1"/>
    <property type="match status" value="1"/>
</dbReference>
<evidence type="ECO:0000259" key="2">
    <source>
        <dbReference type="Pfam" id="PF00534"/>
    </source>
</evidence>
<keyword evidence="1" id="KW-0808">Transferase</keyword>
<protein>
    <submittedName>
        <fullName evidence="3">Glycosyltransferase family 4 protein</fullName>
    </submittedName>
</protein>
<sequence length="421" mass="47075">MNGELLPGVLVVNSNYFPRSRGAAARVGATSFALEAAACFEEAGVFSGVILYKRQEGQRTPTLHPVTRNGMPCVELRFNFSMPTGELRGALRSAAEELTHRAAATATGPPMLYYQTDTLLRYHPRDLPACVTHHGPFFDDFADRFSTQDTFQAFGSAEKALHLMRQQEQGLLELVAARHIFVMQHSRMQRDYLVGQGMDPARMREVSPPIRPEIPSVRPPAGILRFIESAPFLLCTAVARLDYFKNLDLLISAATQLMERGLPVKVLLIGGDECDDVLRKSLVREVPAHHADRFLLTPRLTKGELYAVFRTARRTSVFVCTSRYETLGITPLEAALSGLSTVVPDSRPVEAARFFPADARYEPTANGLVKLIERIASVDLFRRGAELRRLLEGQISVPWFRRDLMRAWRSFSEMGRSALQQ</sequence>
<dbReference type="Proteomes" id="UP000772196">
    <property type="component" value="Unassembled WGS sequence"/>
</dbReference>
<dbReference type="InterPro" id="IPR001296">
    <property type="entry name" value="Glyco_trans_1"/>
</dbReference>
<dbReference type="Gene3D" id="3.40.50.2000">
    <property type="entry name" value="Glycogen Phosphorylase B"/>
    <property type="match status" value="1"/>
</dbReference>
<reference evidence="3 4" key="1">
    <citation type="submission" date="2020-04" db="EMBL/GenBank/DDBJ databases">
        <title>Phylogenetic Diversity and Antibacterial Activity against Ralstonia solanacearum of Endophytic Actinomycete Isolated from Moss.</title>
        <authorList>
            <person name="Zhuang X."/>
        </authorList>
    </citation>
    <scope>NUCLEOTIDE SEQUENCE [LARGE SCALE GENOMIC DNA]</scope>
    <source>
        <strain evidence="3 4">LD120</strain>
    </source>
</reference>
<organism evidence="3 4">
    <name type="scientific">Streptomyces physcomitrii</name>
    <dbReference type="NCBI Taxonomy" id="2724184"/>
    <lineage>
        <taxon>Bacteria</taxon>
        <taxon>Bacillati</taxon>
        <taxon>Actinomycetota</taxon>
        <taxon>Actinomycetes</taxon>
        <taxon>Kitasatosporales</taxon>
        <taxon>Streptomycetaceae</taxon>
        <taxon>Streptomyces</taxon>
    </lineage>
</organism>
<keyword evidence="4" id="KW-1185">Reference proteome</keyword>
<accession>A0ABX1H7S7</accession>